<gene>
    <name evidence="1" type="ORF">JR316_007475</name>
</gene>
<reference evidence="1" key="1">
    <citation type="submission" date="2021-02" db="EMBL/GenBank/DDBJ databases">
        <title>Psilocybe cubensis genome.</title>
        <authorList>
            <person name="Mckernan K.J."/>
            <person name="Crawford S."/>
            <person name="Trippe A."/>
            <person name="Kane L.T."/>
            <person name="Mclaughlin S."/>
        </authorList>
    </citation>
    <scope>NUCLEOTIDE SEQUENCE [LARGE SCALE GENOMIC DNA]</scope>
    <source>
        <strain evidence="1">MGC-MH-2018</strain>
    </source>
</reference>
<sequence length="354" mass="38728">MTPPNLQSRGIFPPELVDSIIDHNHSDPPTLMACALVSNNWVPSSRYHLFSTVAISHTNAREFIELLSSPLCTISTAVQGMDVQFVPGSQRWFAEFTRRMNSLNKITIQSLGILGSGNTVIREEVQTAIPALAPQTKIFNVGPSVIFGTFSQFAKLLCTFDTLESLSCGCTFQNKDRAHGLRFKSPLRQVHLVTPAIKAVSEFLLAQGVLPTVSSLSLSHLVSDDYPTLTTFLAIPNDNLQSLAIKMNTSFSGTTLDSFTEAVKLTQLKALLNLSIETDPKLSPEQVSRLLEQITSDNLKSVEITMALEQGAGRVDVLLSGKFPLLTKVKIVGSAWGDARQFLPRCNAKNILQE</sequence>
<accession>A0A8H8CIW5</accession>
<proteinExistence type="predicted"/>
<comment type="caution">
    <text evidence="1">The sequence shown here is derived from an EMBL/GenBank/DDBJ whole genome shotgun (WGS) entry which is preliminary data.</text>
</comment>
<organism evidence="1">
    <name type="scientific">Psilocybe cubensis</name>
    <name type="common">Psychedelic mushroom</name>
    <name type="synonym">Stropharia cubensis</name>
    <dbReference type="NCBI Taxonomy" id="181762"/>
    <lineage>
        <taxon>Eukaryota</taxon>
        <taxon>Fungi</taxon>
        <taxon>Dikarya</taxon>
        <taxon>Basidiomycota</taxon>
        <taxon>Agaricomycotina</taxon>
        <taxon>Agaricomycetes</taxon>
        <taxon>Agaricomycetidae</taxon>
        <taxon>Agaricales</taxon>
        <taxon>Agaricineae</taxon>
        <taxon>Strophariaceae</taxon>
        <taxon>Psilocybe</taxon>
    </lineage>
</organism>
<name>A0A8H8CIW5_PSICU</name>
<protein>
    <submittedName>
        <fullName evidence="1">Uncharacterized protein</fullName>
    </submittedName>
</protein>
<dbReference type="EMBL" id="JAFIQS010000007">
    <property type="protein sequence ID" value="KAG5167136.1"/>
    <property type="molecule type" value="Genomic_DNA"/>
</dbReference>
<evidence type="ECO:0000313" key="1">
    <source>
        <dbReference type="EMBL" id="KAG5167136.1"/>
    </source>
</evidence>
<dbReference type="OrthoDB" id="2921803at2759"/>
<dbReference type="AlphaFoldDB" id="A0A8H8CIW5"/>